<dbReference type="SUPFAM" id="SSF51182">
    <property type="entry name" value="RmlC-like cupins"/>
    <property type="match status" value="1"/>
</dbReference>
<dbReference type="InterPro" id="IPR013096">
    <property type="entry name" value="Cupin_2"/>
</dbReference>
<accession>A0ABP7EI65</accession>
<name>A0ABP7EI65_9ACTN</name>
<dbReference type="Proteomes" id="UP001500902">
    <property type="component" value="Unassembled WGS sequence"/>
</dbReference>
<keyword evidence="3" id="KW-1185">Reference proteome</keyword>
<dbReference type="Gene3D" id="2.60.120.10">
    <property type="entry name" value="Jelly Rolls"/>
    <property type="match status" value="1"/>
</dbReference>
<evidence type="ECO:0000259" key="1">
    <source>
        <dbReference type="Pfam" id="PF07883"/>
    </source>
</evidence>
<organism evidence="2 3">
    <name type="scientific">Nonomuraea antimicrobica</name>
    <dbReference type="NCBI Taxonomy" id="561173"/>
    <lineage>
        <taxon>Bacteria</taxon>
        <taxon>Bacillati</taxon>
        <taxon>Actinomycetota</taxon>
        <taxon>Actinomycetes</taxon>
        <taxon>Streptosporangiales</taxon>
        <taxon>Streptosporangiaceae</taxon>
        <taxon>Nonomuraea</taxon>
    </lineage>
</organism>
<sequence length="117" mass="12371">MVVRKIEGATRVPVPGGKLIDEHVGRVNSGDEAISIAHMTAPPGWEEPPQTPSFTEYTVVLRGTVLVEHDGGTTRVEAGQSLVTSPGERVRYSTGPEGAEYVAVCLPAFSPESAGRD</sequence>
<dbReference type="Pfam" id="PF07883">
    <property type="entry name" value="Cupin_2"/>
    <property type="match status" value="1"/>
</dbReference>
<comment type="caution">
    <text evidence="2">The sequence shown here is derived from an EMBL/GenBank/DDBJ whole genome shotgun (WGS) entry which is preliminary data.</text>
</comment>
<proteinExistence type="predicted"/>
<reference evidence="3" key="1">
    <citation type="journal article" date="2019" name="Int. J. Syst. Evol. Microbiol.">
        <title>The Global Catalogue of Microorganisms (GCM) 10K type strain sequencing project: providing services to taxonomists for standard genome sequencing and annotation.</title>
        <authorList>
            <consortium name="The Broad Institute Genomics Platform"/>
            <consortium name="The Broad Institute Genome Sequencing Center for Infectious Disease"/>
            <person name="Wu L."/>
            <person name="Ma J."/>
        </authorList>
    </citation>
    <scope>NUCLEOTIDE SEQUENCE [LARGE SCALE GENOMIC DNA]</scope>
    <source>
        <strain evidence="3">JCM 16904</strain>
    </source>
</reference>
<gene>
    <name evidence="2" type="ORF">GCM10022224_100930</name>
</gene>
<protein>
    <recommendedName>
        <fullName evidence="1">Cupin type-2 domain-containing protein</fullName>
    </recommendedName>
</protein>
<dbReference type="InterPro" id="IPR014710">
    <property type="entry name" value="RmlC-like_jellyroll"/>
</dbReference>
<evidence type="ECO:0000313" key="3">
    <source>
        <dbReference type="Proteomes" id="UP001500902"/>
    </source>
</evidence>
<dbReference type="InterPro" id="IPR011051">
    <property type="entry name" value="RmlC_Cupin_sf"/>
</dbReference>
<dbReference type="EMBL" id="BAAAZP010000238">
    <property type="protein sequence ID" value="GAA3718934.1"/>
    <property type="molecule type" value="Genomic_DNA"/>
</dbReference>
<evidence type="ECO:0000313" key="2">
    <source>
        <dbReference type="EMBL" id="GAA3718934.1"/>
    </source>
</evidence>
<feature type="domain" description="Cupin type-2" evidence="1">
    <location>
        <begin position="38"/>
        <end position="104"/>
    </location>
</feature>